<keyword evidence="2" id="KW-1185">Reference proteome</keyword>
<accession>A0A433MWF6</accession>
<evidence type="ECO:0000313" key="1">
    <source>
        <dbReference type="EMBL" id="RUR72337.1"/>
    </source>
</evidence>
<dbReference type="STRING" id="211165.GCA_000317285_03394"/>
<dbReference type="EMBL" id="RSCJ01000051">
    <property type="protein sequence ID" value="RUR72337.1"/>
    <property type="molecule type" value="Genomic_DNA"/>
</dbReference>
<dbReference type="OrthoDB" id="5489750at2"/>
<protein>
    <submittedName>
        <fullName evidence="1">Uncharacterized protein</fullName>
    </submittedName>
</protein>
<dbReference type="Proteomes" id="UP000268857">
    <property type="component" value="Unassembled WGS sequence"/>
</dbReference>
<proteinExistence type="predicted"/>
<dbReference type="RefSeq" id="WP_016878208.1">
    <property type="nucleotide sequence ID" value="NZ_AJLN01000088.1"/>
</dbReference>
<sequence>MKKALVSSILSLGICTTTLAVFAHISLNKELGFLKIDAAFAGNNAKVEEFIIRGTEPFWNVTVSKSGIVYSSPDTRKLTFPYVAPLTAAGRPADLVRVYRLRGKGNHSILTIKKVSACSDGMSDKNYPYSATLILGNTVLEGCAERK</sequence>
<organism evidence="1 2">
    <name type="scientific">Chlorogloeopsis fritschii PCC 6912</name>
    <dbReference type="NCBI Taxonomy" id="211165"/>
    <lineage>
        <taxon>Bacteria</taxon>
        <taxon>Bacillati</taxon>
        <taxon>Cyanobacteriota</taxon>
        <taxon>Cyanophyceae</taxon>
        <taxon>Nostocales</taxon>
        <taxon>Chlorogloeopsidaceae</taxon>
        <taxon>Chlorogloeopsis</taxon>
    </lineage>
</organism>
<name>A0A433MWF6_CHLFR</name>
<reference evidence="1 2" key="1">
    <citation type="journal article" date="2019" name="Genome Biol. Evol.">
        <title>Day and night: Metabolic profiles and evolutionary relationships of six axenic non-marine cyanobacteria.</title>
        <authorList>
            <person name="Will S.E."/>
            <person name="Henke P."/>
            <person name="Boedeker C."/>
            <person name="Huang S."/>
            <person name="Brinkmann H."/>
            <person name="Rohde M."/>
            <person name="Jarek M."/>
            <person name="Friedl T."/>
            <person name="Seufert S."/>
            <person name="Schumacher M."/>
            <person name="Overmann J."/>
            <person name="Neumann-Schaal M."/>
            <person name="Petersen J."/>
        </authorList>
    </citation>
    <scope>NUCLEOTIDE SEQUENCE [LARGE SCALE GENOMIC DNA]</scope>
    <source>
        <strain evidence="1 2">PCC 6912</strain>
    </source>
</reference>
<evidence type="ECO:0000313" key="2">
    <source>
        <dbReference type="Proteomes" id="UP000268857"/>
    </source>
</evidence>
<comment type="caution">
    <text evidence="1">The sequence shown here is derived from an EMBL/GenBank/DDBJ whole genome shotgun (WGS) entry which is preliminary data.</text>
</comment>
<dbReference type="AlphaFoldDB" id="A0A433MWF6"/>
<gene>
    <name evidence="1" type="ORF">PCC6912_63770</name>
</gene>